<evidence type="ECO:0000313" key="3">
    <source>
        <dbReference type="Proteomes" id="UP001242368"/>
    </source>
</evidence>
<keyword evidence="1" id="KW-0812">Transmembrane</keyword>
<dbReference type="EMBL" id="JAUFQU010000001">
    <property type="protein sequence ID" value="MDN3706603.1"/>
    <property type="molecule type" value="Genomic_DNA"/>
</dbReference>
<dbReference type="Proteomes" id="UP001242368">
    <property type="component" value="Unassembled WGS sequence"/>
</dbReference>
<organism evidence="2 3">
    <name type="scientific">Paenimyroides ceti</name>
    <dbReference type="NCBI Taxonomy" id="395087"/>
    <lineage>
        <taxon>Bacteria</taxon>
        <taxon>Pseudomonadati</taxon>
        <taxon>Bacteroidota</taxon>
        <taxon>Flavobacteriia</taxon>
        <taxon>Flavobacteriales</taxon>
        <taxon>Flavobacteriaceae</taxon>
        <taxon>Paenimyroides</taxon>
    </lineage>
</organism>
<keyword evidence="1" id="KW-0472">Membrane</keyword>
<keyword evidence="3" id="KW-1185">Reference proteome</keyword>
<evidence type="ECO:0000313" key="2">
    <source>
        <dbReference type="EMBL" id="MDN3706603.1"/>
    </source>
</evidence>
<dbReference type="RefSeq" id="WP_290362670.1">
    <property type="nucleotide sequence ID" value="NZ_JAUFQU010000001.1"/>
</dbReference>
<accession>A0ABT8CQ21</accession>
<dbReference type="Pfam" id="PF12412">
    <property type="entry name" value="DUF3667"/>
    <property type="match status" value="1"/>
</dbReference>
<feature type="transmembrane region" description="Helical" evidence="1">
    <location>
        <begin position="160"/>
        <end position="182"/>
    </location>
</feature>
<feature type="transmembrane region" description="Helical" evidence="1">
    <location>
        <begin position="131"/>
        <end position="148"/>
    </location>
</feature>
<feature type="transmembrane region" description="Helical" evidence="1">
    <location>
        <begin position="194"/>
        <end position="212"/>
    </location>
</feature>
<sequence length="262" mass="30260">MEKNYCLNCNAHLSGKYCSNCGQKSDTHRISFKHFITHDVLHGTFHIERGMLYTAKQAIVRPGKAALEYIAGKRVVYYNVFYFILLLIGLNIFLKHYYDGWAVKLYGHQTGPAMNKAGEKIDYFLSAYNKLIIFSFVPLTALNSYLIFKRRKLNFSEHCMVSGILLLGILILFTLRTLLSYLDFSPFLEPVGEIFYFVIPVFMLAYIIFGYYGAFRNDYTLGGFALRMFVFFILFFVAFLLLFMFILLMATNGEGGEVKYVL</sequence>
<gene>
    <name evidence="2" type="ORF">QW060_05600</name>
</gene>
<comment type="caution">
    <text evidence="2">The sequence shown here is derived from an EMBL/GenBank/DDBJ whole genome shotgun (WGS) entry which is preliminary data.</text>
</comment>
<feature type="transmembrane region" description="Helical" evidence="1">
    <location>
        <begin position="224"/>
        <end position="250"/>
    </location>
</feature>
<name>A0ABT8CQ21_9FLAO</name>
<reference evidence="3" key="1">
    <citation type="journal article" date="2019" name="Int. J. Syst. Evol. Microbiol.">
        <title>The Global Catalogue of Microorganisms (GCM) 10K type strain sequencing project: providing services to taxonomists for standard genome sequencing and annotation.</title>
        <authorList>
            <consortium name="The Broad Institute Genomics Platform"/>
            <consortium name="The Broad Institute Genome Sequencing Center for Infectious Disease"/>
            <person name="Wu L."/>
            <person name="Ma J."/>
        </authorList>
    </citation>
    <scope>NUCLEOTIDE SEQUENCE [LARGE SCALE GENOMIC DNA]</scope>
    <source>
        <strain evidence="3">CECT 7184</strain>
    </source>
</reference>
<dbReference type="InterPro" id="IPR022134">
    <property type="entry name" value="DUF3667"/>
</dbReference>
<evidence type="ECO:0000256" key="1">
    <source>
        <dbReference type="SAM" id="Phobius"/>
    </source>
</evidence>
<protein>
    <submittedName>
        <fullName evidence="2">DUF3667 domain-containing protein</fullName>
    </submittedName>
</protein>
<feature type="transmembrane region" description="Helical" evidence="1">
    <location>
        <begin position="75"/>
        <end position="94"/>
    </location>
</feature>
<keyword evidence="1" id="KW-1133">Transmembrane helix</keyword>
<proteinExistence type="predicted"/>